<evidence type="ECO:0000256" key="1">
    <source>
        <dbReference type="ARBA" id="ARBA00004286"/>
    </source>
</evidence>
<evidence type="ECO:0000256" key="3">
    <source>
        <dbReference type="SAM" id="MobiDB-lite"/>
    </source>
</evidence>
<dbReference type="SMART" id="SM00468">
    <property type="entry name" value="PreSET"/>
    <property type="match status" value="1"/>
</dbReference>
<dbReference type="OrthoDB" id="308383at2759"/>
<evidence type="ECO:0000313" key="6">
    <source>
        <dbReference type="Proteomes" id="UP000694853"/>
    </source>
</evidence>
<dbReference type="InterPro" id="IPR018848">
    <property type="entry name" value="WIYLD_domain"/>
</dbReference>
<dbReference type="InterPro" id="IPR025776">
    <property type="entry name" value="SUVR4/1/2"/>
</dbReference>
<feature type="region of interest" description="Disordered" evidence="3">
    <location>
        <begin position="385"/>
        <end position="405"/>
    </location>
</feature>
<feature type="region of interest" description="Disordered" evidence="3">
    <location>
        <begin position="102"/>
        <end position="150"/>
    </location>
</feature>
<dbReference type="GO" id="GO:0005634">
    <property type="term" value="C:nucleus"/>
    <property type="evidence" value="ECO:0007669"/>
    <property type="project" value="InterPro"/>
</dbReference>
<dbReference type="PANTHER" id="PTHR46450:SF9">
    <property type="entry name" value="HISTONE-LYSINE N-METHYLTRANSFERASE SUVR2-LIKE PROTEIN"/>
    <property type="match status" value="1"/>
</dbReference>
<dbReference type="PANTHER" id="PTHR46450">
    <property type="entry name" value="INACTIVE HISTONE-LYSINE N-METHYLTRANSFERASE SUVR1-RELATED"/>
    <property type="match status" value="1"/>
</dbReference>
<name>A0A8B8LAW1_ABRPR</name>
<reference evidence="7" key="2">
    <citation type="submission" date="2025-08" db="UniProtKB">
        <authorList>
            <consortium name="RefSeq"/>
        </authorList>
    </citation>
    <scope>IDENTIFICATION</scope>
    <source>
        <tissue evidence="7">Young leaves</tissue>
    </source>
</reference>
<dbReference type="GeneID" id="113862843"/>
<gene>
    <name evidence="7" type="primary">LOC113862843</name>
</gene>
<feature type="region of interest" description="Disordered" evidence="3">
    <location>
        <begin position="244"/>
        <end position="263"/>
    </location>
</feature>
<feature type="domain" description="Pre-SET" evidence="5">
    <location>
        <begin position="462"/>
        <end position="573"/>
    </location>
</feature>
<dbReference type="InterPro" id="IPR001214">
    <property type="entry name" value="SET_dom"/>
</dbReference>
<dbReference type="PROSITE" id="PS50280">
    <property type="entry name" value="SET"/>
    <property type="match status" value="1"/>
</dbReference>
<dbReference type="GO" id="GO:0008270">
    <property type="term" value="F:zinc ion binding"/>
    <property type="evidence" value="ECO:0007669"/>
    <property type="project" value="InterPro"/>
</dbReference>
<evidence type="ECO:0000256" key="2">
    <source>
        <dbReference type="ARBA" id="ARBA00022454"/>
    </source>
</evidence>
<feature type="domain" description="SET" evidence="4">
    <location>
        <begin position="576"/>
        <end position="709"/>
    </location>
</feature>
<keyword evidence="2" id="KW-0158">Chromosome</keyword>
<reference evidence="6" key="1">
    <citation type="journal article" date="2019" name="Toxins">
        <title>Detection of Abrin-Like and Prepropulchellin-Like Toxin Genes and Transcripts Using Whole Genome Sequencing and Full-Length Transcript Sequencing of Abrus precatorius.</title>
        <authorList>
            <person name="Hovde B.T."/>
            <person name="Daligault H.E."/>
            <person name="Hanschen E.R."/>
            <person name="Kunde Y.A."/>
            <person name="Johnson M.B."/>
            <person name="Starkenburg S.R."/>
            <person name="Johnson S.L."/>
        </authorList>
    </citation>
    <scope>NUCLEOTIDE SEQUENCE [LARGE SCALE GENOMIC DNA]</scope>
</reference>
<dbReference type="PROSITE" id="PS51580">
    <property type="entry name" value="SAM_MT43_3"/>
    <property type="match status" value="1"/>
</dbReference>
<dbReference type="Proteomes" id="UP000694853">
    <property type="component" value="Unplaced"/>
</dbReference>
<proteinExistence type="predicted"/>
<dbReference type="Gene3D" id="2.170.270.10">
    <property type="entry name" value="SET domain"/>
    <property type="match status" value="1"/>
</dbReference>
<dbReference type="GO" id="GO:0042054">
    <property type="term" value="F:histone methyltransferase activity"/>
    <property type="evidence" value="ECO:0007669"/>
    <property type="project" value="InterPro"/>
</dbReference>
<dbReference type="Pfam" id="PF00856">
    <property type="entry name" value="SET"/>
    <property type="match status" value="1"/>
</dbReference>
<comment type="subcellular location">
    <subcellularLocation>
        <location evidence="1">Chromosome</location>
    </subcellularLocation>
</comment>
<dbReference type="InterPro" id="IPR007728">
    <property type="entry name" value="Pre-SET_dom"/>
</dbReference>
<dbReference type="GO" id="GO:0005694">
    <property type="term" value="C:chromosome"/>
    <property type="evidence" value="ECO:0007669"/>
    <property type="project" value="UniProtKB-SubCell"/>
</dbReference>
<protein>
    <submittedName>
        <fullName evidence="7">Probable inactive histone-lysine N-methyltransferase SUVR2 isoform X2</fullName>
    </submittedName>
</protein>
<feature type="compositionally biased region" description="Polar residues" evidence="3">
    <location>
        <begin position="394"/>
        <end position="405"/>
    </location>
</feature>
<evidence type="ECO:0000259" key="5">
    <source>
        <dbReference type="PROSITE" id="PS50867"/>
    </source>
</evidence>
<organism evidence="6 7">
    <name type="scientific">Abrus precatorius</name>
    <name type="common">Indian licorice</name>
    <name type="synonym">Glycine abrus</name>
    <dbReference type="NCBI Taxonomy" id="3816"/>
    <lineage>
        <taxon>Eukaryota</taxon>
        <taxon>Viridiplantae</taxon>
        <taxon>Streptophyta</taxon>
        <taxon>Embryophyta</taxon>
        <taxon>Tracheophyta</taxon>
        <taxon>Spermatophyta</taxon>
        <taxon>Magnoliopsida</taxon>
        <taxon>eudicotyledons</taxon>
        <taxon>Gunneridae</taxon>
        <taxon>Pentapetalae</taxon>
        <taxon>rosids</taxon>
        <taxon>fabids</taxon>
        <taxon>Fabales</taxon>
        <taxon>Fabaceae</taxon>
        <taxon>Papilionoideae</taxon>
        <taxon>50 kb inversion clade</taxon>
        <taxon>NPAAA clade</taxon>
        <taxon>indigoferoid/millettioid clade</taxon>
        <taxon>Abreae</taxon>
        <taxon>Abrus</taxon>
    </lineage>
</organism>
<evidence type="ECO:0000313" key="7">
    <source>
        <dbReference type="RefSeq" id="XP_027351894.1"/>
    </source>
</evidence>
<dbReference type="Pfam" id="PF05033">
    <property type="entry name" value="Pre-SET"/>
    <property type="match status" value="1"/>
</dbReference>
<accession>A0A8B8LAW1</accession>
<dbReference type="CDD" id="cd10538">
    <property type="entry name" value="SET_SETDB-like"/>
    <property type="match status" value="1"/>
</dbReference>
<sequence length="746" mass="82749">MAPNPRVVQAYRAMANLGIHESKVKPVLKKLLKLYDKNWELIEEESYRALADAIFEEDENKVYFLKPMAAEMSSGFSNIQDDEEAHMHDEPVRPLKRLRLRGQDGHSSRPLTSCGPSTAALPLKTPKLEDDTVPESSFGLQPQSTTALSDGNARIEAGQVPLRDATVDKGKKPVSPQVTQRGRWSISDGTHRLEPVKEPTIEPGASLLSKNKVSHQFTLLKPKDEPIDDMPDYLIPIAVIPPEPSSGRDSLMRGAAGKQHGHDTVALQSRDVDVEGEDILPSSNEEAISNVDLGLSSMGEDGSVEIMQSVDDVSKESEANDSLIARGNKDLVMPSCIANGSINVKSSSAIDAPQGQNSLPCLGGLDDAVLVSKKVGVNDLLESGGQKELEDPISPNSRTSDVFPNHQLTTDDIRAVHDVNDLTKGEERVKVSWVNNTTNDFSPPPFHYMPRNLVFRDACVNISLSCIGNGDCCSYCMGNCVLSSKPCSCTNKTGGQFAYTAQGLLKKEFLEECIAISRDSQNYFYCKECPFERSKNDDCLEPCKGHLKRRFIKECWSKCGCGKHCGNRVVQCGMTYNLQVFLTLDGKGWGLRTLEDLPKGAFVCEFIGEILTVKELRERNLKYPQNGSYTYPILLDAEWDSGVVKDREALCLYAASYGNVARFINHRCLDANLIEIPVEIEVPAHHYYHFAFFTSRKIAAQEELTWDYGINFDDHDQPVELFHCRCGSKFCRDIKRSNRSIRSTVA</sequence>
<dbReference type="Gene3D" id="1.10.8.850">
    <property type="entry name" value="Histone-lysine N methyltransferase , C-terminal domain-like"/>
    <property type="match status" value="1"/>
</dbReference>
<dbReference type="SMART" id="SM00317">
    <property type="entry name" value="SET"/>
    <property type="match status" value="1"/>
</dbReference>
<dbReference type="SUPFAM" id="SSF82199">
    <property type="entry name" value="SET domain"/>
    <property type="match status" value="1"/>
</dbReference>
<dbReference type="Pfam" id="PF10440">
    <property type="entry name" value="WIYLD"/>
    <property type="match status" value="1"/>
</dbReference>
<evidence type="ECO:0000259" key="4">
    <source>
        <dbReference type="PROSITE" id="PS50280"/>
    </source>
</evidence>
<dbReference type="AlphaFoldDB" id="A0A8B8LAW1"/>
<feature type="compositionally biased region" description="Polar residues" evidence="3">
    <location>
        <begin position="134"/>
        <end position="149"/>
    </location>
</feature>
<dbReference type="InterPro" id="IPR046341">
    <property type="entry name" value="SET_dom_sf"/>
</dbReference>
<dbReference type="PROSITE" id="PS50867">
    <property type="entry name" value="PRE_SET"/>
    <property type="match status" value="1"/>
</dbReference>
<dbReference type="InterPro" id="IPR043017">
    <property type="entry name" value="WIYLD_dom_sf"/>
</dbReference>
<dbReference type="RefSeq" id="XP_027351894.1">
    <property type="nucleotide sequence ID" value="XM_027496093.1"/>
</dbReference>
<keyword evidence="6" id="KW-1185">Reference proteome</keyword>